<dbReference type="Gene3D" id="1.10.10.60">
    <property type="entry name" value="Homeodomain-like"/>
    <property type="match status" value="2"/>
</dbReference>
<evidence type="ECO:0000259" key="4">
    <source>
        <dbReference type="PROSITE" id="PS01124"/>
    </source>
</evidence>
<accession>A0A0R1JZ36</accession>
<dbReference type="SMART" id="SM00342">
    <property type="entry name" value="HTH_ARAC"/>
    <property type="match status" value="1"/>
</dbReference>
<proteinExistence type="predicted"/>
<dbReference type="PANTHER" id="PTHR43280">
    <property type="entry name" value="ARAC-FAMILY TRANSCRIPTIONAL REGULATOR"/>
    <property type="match status" value="1"/>
</dbReference>
<dbReference type="AlphaFoldDB" id="A0A0R1JZ36"/>
<dbReference type="InterPro" id="IPR037923">
    <property type="entry name" value="HTH-like"/>
</dbReference>
<dbReference type="GO" id="GO:0003700">
    <property type="term" value="F:DNA-binding transcription factor activity"/>
    <property type="evidence" value="ECO:0007669"/>
    <property type="project" value="InterPro"/>
</dbReference>
<dbReference type="STRING" id="1423773.FD30_GL000817"/>
<keyword evidence="6" id="KW-1185">Reference proteome</keyword>
<keyword evidence="1" id="KW-0805">Transcription regulation</keyword>
<dbReference type="EMBL" id="AZDT01000063">
    <property type="protein sequence ID" value="KRK73074.1"/>
    <property type="molecule type" value="Genomic_DNA"/>
</dbReference>
<reference evidence="5 6" key="1">
    <citation type="journal article" date="2015" name="Genome Announc.">
        <title>Expanding the biotechnology potential of lactobacilli through comparative genomics of 213 strains and associated genera.</title>
        <authorList>
            <person name="Sun Z."/>
            <person name="Harris H.M."/>
            <person name="McCann A."/>
            <person name="Guo C."/>
            <person name="Argimon S."/>
            <person name="Zhang W."/>
            <person name="Yang X."/>
            <person name="Jeffery I.B."/>
            <person name="Cooney J.C."/>
            <person name="Kagawa T.F."/>
            <person name="Liu W."/>
            <person name="Song Y."/>
            <person name="Salvetti E."/>
            <person name="Wrobel A."/>
            <person name="Rasinkangas P."/>
            <person name="Parkhill J."/>
            <person name="Rea M.C."/>
            <person name="O'Sullivan O."/>
            <person name="Ritari J."/>
            <person name="Douillard F.P."/>
            <person name="Paul Ross R."/>
            <person name="Yang R."/>
            <person name="Briner A.E."/>
            <person name="Felis G.E."/>
            <person name="de Vos W.M."/>
            <person name="Barrangou R."/>
            <person name="Klaenhammer T.R."/>
            <person name="Caufield P.W."/>
            <person name="Cui Y."/>
            <person name="Zhang H."/>
            <person name="O'Toole P.W."/>
        </authorList>
    </citation>
    <scope>NUCLEOTIDE SEQUENCE [LARGE SCALE GENOMIC DNA]</scope>
    <source>
        <strain evidence="5 6">DSM 19117</strain>
    </source>
</reference>
<evidence type="ECO:0000256" key="1">
    <source>
        <dbReference type="ARBA" id="ARBA00023015"/>
    </source>
</evidence>
<evidence type="ECO:0000256" key="2">
    <source>
        <dbReference type="ARBA" id="ARBA00023125"/>
    </source>
</evidence>
<evidence type="ECO:0000256" key="3">
    <source>
        <dbReference type="ARBA" id="ARBA00023163"/>
    </source>
</evidence>
<evidence type="ECO:0000313" key="6">
    <source>
        <dbReference type="Proteomes" id="UP000051162"/>
    </source>
</evidence>
<dbReference type="Pfam" id="PF12833">
    <property type="entry name" value="HTH_18"/>
    <property type="match status" value="1"/>
</dbReference>
<dbReference type="InterPro" id="IPR009057">
    <property type="entry name" value="Homeodomain-like_sf"/>
</dbReference>
<dbReference type="PANTHER" id="PTHR43280:SF28">
    <property type="entry name" value="HTH-TYPE TRANSCRIPTIONAL ACTIVATOR RHAS"/>
    <property type="match status" value="1"/>
</dbReference>
<gene>
    <name evidence="5" type="ORF">FD30_GL000817</name>
</gene>
<dbReference type="Gene3D" id="2.60.120.10">
    <property type="entry name" value="Jelly Rolls"/>
    <property type="match status" value="1"/>
</dbReference>
<dbReference type="PATRIC" id="fig|1423773.3.peg.839"/>
<name>A0A0R1JZ36_9LACO</name>
<keyword evidence="3" id="KW-0804">Transcription</keyword>
<dbReference type="SUPFAM" id="SSF51215">
    <property type="entry name" value="Regulatory protein AraC"/>
    <property type="match status" value="1"/>
</dbReference>
<evidence type="ECO:0000313" key="5">
    <source>
        <dbReference type="EMBL" id="KRK73074.1"/>
    </source>
</evidence>
<dbReference type="InterPro" id="IPR018060">
    <property type="entry name" value="HTH_AraC"/>
</dbReference>
<keyword evidence="2" id="KW-0238">DNA-binding</keyword>
<dbReference type="PROSITE" id="PS01124">
    <property type="entry name" value="HTH_ARAC_FAMILY_2"/>
    <property type="match status" value="1"/>
</dbReference>
<feature type="domain" description="HTH araC/xylS-type" evidence="4">
    <location>
        <begin position="186"/>
        <end position="288"/>
    </location>
</feature>
<protein>
    <submittedName>
        <fullName evidence="5">AraC family transcriptional regulator</fullName>
    </submittedName>
</protein>
<organism evidence="5 6">
    <name type="scientific">Levilactobacillus namurensis DSM 19117</name>
    <dbReference type="NCBI Taxonomy" id="1423773"/>
    <lineage>
        <taxon>Bacteria</taxon>
        <taxon>Bacillati</taxon>
        <taxon>Bacillota</taxon>
        <taxon>Bacilli</taxon>
        <taxon>Lactobacillales</taxon>
        <taxon>Lactobacillaceae</taxon>
        <taxon>Levilactobacillus</taxon>
    </lineage>
</organism>
<dbReference type="SUPFAM" id="SSF46689">
    <property type="entry name" value="Homeodomain-like"/>
    <property type="match status" value="1"/>
</dbReference>
<comment type="caution">
    <text evidence="5">The sequence shown here is derived from an EMBL/GenBank/DDBJ whole genome shotgun (WGS) entry which is preliminary data.</text>
</comment>
<dbReference type="GO" id="GO:0043565">
    <property type="term" value="F:sequence-specific DNA binding"/>
    <property type="evidence" value="ECO:0007669"/>
    <property type="project" value="InterPro"/>
</dbReference>
<dbReference type="Proteomes" id="UP000051162">
    <property type="component" value="Unassembled WGS sequence"/>
</dbReference>
<dbReference type="InterPro" id="IPR014710">
    <property type="entry name" value="RmlC-like_jellyroll"/>
</dbReference>
<sequence length="305" mass="34721">MMAQMTNDFVAIPSLESSIRLFGGHMRTVAGGWKFFGQQHQSFELMCVVAGQQKTELKHLPPMVYGPGEVLIISPGTWHVNENASATETMTYITCHFDMENLNLKSKLISYVANSVYHADSFFAQMALETAHQFVDISKDDQLTEEEKQLQLQIVFLQFLYSIVHNGEKFRKSERSYTDREAKLARSLADLMTDDLKSDQPVLGSFEETCQHLNISAGYGHRVFRKVYGITPLHYLEDKKYAKAKMLLGSPEYTIEQVSHLIGAQSVSAFSKQFKKWSGTTPSKYQQQATQKRRVRTVRGSGYFE</sequence>